<dbReference type="Gene3D" id="1.20.1050.130">
    <property type="match status" value="1"/>
</dbReference>
<dbReference type="SFLD" id="SFLDG00363">
    <property type="entry name" value="AMPS_(cytGST):_Alpha-__Mu-__Pi"/>
    <property type="match status" value="1"/>
</dbReference>
<dbReference type="InterPro" id="IPR004046">
    <property type="entry name" value="GST_C"/>
</dbReference>
<dbReference type="SUPFAM" id="SSF52833">
    <property type="entry name" value="Thioredoxin-like"/>
    <property type="match status" value="1"/>
</dbReference>
<evidence type="ECO:0000313" key="9">
    <source>
        <dbReference type="EMBL" id="CAD7231373.1"/>
    </source>
</evidence>
<dbReference type="InterPro" id="IPR036282">
    <property type="entry name" value="Glutathione-S-Trfase_C_sf"/>
</dbReference>
<accession>A0A7R8WLT9</accession>
<sequence length="229" mass="26668">MAPVLGYWNLRGLVMPIKYVLQEAGVEYEDKVYQLNPPDYNRESWLKEKFNLGLDFPNLPYYLDGDVKLTQSLAILRYVAKKYGLGGDTAEEQAVADMVSCQIFDLRMEMAYLFYTKWNDDNKKDFLNNSLPGKMKLLENFMNGKKFVLGDKVSYADFFLWETIDHLLFLTPDLLKEYPNMKTFYDAIASRPKMKSYMESDKFIKFPLNGPIAGWGGKMEDIKIRYPEA</sequence>
<dbReference type="OrthoDB" id="4951845at2759"/>
<dbReference type="GO" id="GO:0006749">
    <property type="term" value="P:glutathione metabolic process"/>
    <property type="evidence" value="ECO:0007669"/>
    <property type="project" value="TreeGrafter"/>
</dbReference>
<evidence type="ECO:0000256" key="3">
    <source>
        <dbReference type="ARBA" id="ARBA00007297"/>
    </source>
</evidence>
<comment type="similarity">
    <text evidence="2">Belongs to the GST superfamily. Mu family.</text>
</comment>
<dbReference type="CDD" id="cd03075">
    <property type="entry name" value="GST_N_Mu"/>
    <property type="match status" value="1"/>
</dbReference>
<dbReference type="PROSITE" id="PS50404">
    <property type="entry name" value="GST_NTER"/>
    <property type="match status" value="1"/>
</dbReference>
<evidence type="ECO:0000256" key="1">
    <source>
        <dbReference type="ARBA" id="ARBA00003701"/>
    </source>
</evidence>
<dbReference type="FunFam" id="1.20.1050.10:FF:000020">
    <property type="entry name" value="Glutathione S-transferase P 1"/>
    <property type="match status" value="1"/>
</dbReference>
<evidence type="ECO:0000256" key="4">
    <source>
        <dbReference type="ARBA" id="ARBA00011738"/>
    </source>
</evidence>
<keyword evidence="6" id="KW-0808">Transferase</keyword>
<dbReference type="PANTHER" id="PTHR11571:SF222">
    <property type="entry name" value="GLUTATHIONE TRANSFERASE"/>
    <property type="match status" value="1"/>
</dbReference>
<evidence type="ECO:0000256" key="5">
    <source>
        <dbReference type="ARBA" id="ARBA00012452"/>
    </source>
</evidence>
<proteinExistence type="inferred from homology"/>
<dbReference type="EC" id="2.5.1.18" evidence="5"/>
<dbReference type="InterPro" id="IPR036249">
    <property type="entry name" value="Thioredoxin-like_sf"/>
</dbReference>
<dbReference type="InterPro" id="IPR050213">
    <property type="entry name" value="GST_superfamily"/>
</dbReference>
<evidence type="ECO:0000256" key="8">
    <source>
        <dbReference type="ARBA" id="ARBA00047960"/>
    </source>
</evidence>
<organism evidence="9">
    <name type="scientific">Cyprideis torosa</name>
    <dbReference type="NCBI Taxonomy" id="163714"/>
    <lineage>
        <taxon>Eukaryota</taxon>
        <taxon>Metazoa</taxon>
        <taxon>Ecdysozoa</taxon>
        <taxon>Arthropoda</taxon>
        <taxon>Crustacea</taxon>
        <taxon>Oligostraca</taxon>
        <taxon>Ostracoda</taxon>
        <taxon>Podocopa</taxon>
        <taxon>Podocopida</taxon>
        <taxon>Cytherocopina</taxon>
        <taxon>Cytheroidea</taxon>
        <taxon>Cytherideidae</taxon>
        <taxon>Cyprideis</taxon>
    </lineage>
</organism>
<gene>
    <name evidence="9" type="ORF">CTOB1V02_LOCUS9220</name>
</gene>
<dbReference type="SFLD" id="SFLDG01205">
    <property type="entry name" value="AMPS.1"/>
    <property type="match status" value="1"/>
</dbReference>
<dbReference type="SFLD" id="SFLDS00019">
    <property type="entry name" value="Glutathione_Transferase_(cytos"/>
    <property type="match status" value="1"/>
</dbReference>
<comment type="subunit">
    <text evidence="4">Homodimer.</text>
</comment>
<dbReference type="EMBL" id="OB663445">
    <property type="protein sequence ID" value="CAD7231373.1"/>
    <property type="molecule type" value="Genomic_DNA"/>
</dbReference>
<dbReference type="PANTHER" id="PTHR11571">
    <property type="entry name" value="GLUTATHIONE S-TRANSFERASE"/>
    <property type="match status" value="1"/>
</dbReference>
<dbReference type="AlphaFoldDB" id="A0A7R8WLT9"/>
<name>A0A7R8WLT9_9CRUS</name>
<dbReference type="PROSITE" id="PS50405">
    <property type="entry name" value="GST_CTER"/>
    <property type="match status" value="1"/>
</dbReference>
<evidence type="ECO:0000256" key="2">
    <source>
        <dbReference type="ARBA" id="ARBA00005861"/>
    </source>
</evidence>
<dbReference type="InterPro" id="IPR040079">
    <property type="entry name" value="Glutathione_S-Trfase"/>
</dbReference>
<dbReference type="Pfam" id="PF02798">
    <property type="entry name" value="GST_N"/>
    <property type="match status" value="1"/>
</dbReference>
<comment type="similarity">
    <text evidence="3">Belongs to the GST superfamily. Pi family.</text>
</comment>
<dbReference type="SUPFAM" id="SSF47616">
    <property type="entry name" value="GST C-terminal domain-like"/>
    <property type="match status" value="1"/>
</dbReference>
<comment type="catalytic activity">
    <reaction evidence="8">
        <text>RX + glutathione = an S-substituted glutathione + a halide anion + H(+)</text>
        <dbReference type="Rhea" id="RHEA:16437"/>
        <dbReference type="ChEBI" id="CHEBI:15378"/>
        <dbReference type="ChEBI" id="CHEBI:16042"/>
        <dbReference type="ChEBI" id="CHEBI:17792"/>
        <dbReference type="ChEBI" id="CHEBI:57925"/>
        <dbReference type="ChEBI" id="CHEBI:90779"/>
        <dbReference type="EC" id="2.5.1.18"/>
    </reaction>
</comment>
<evidence type="ECO:0000256" key="6">
    <source>
        <dbReference type="ARBA" id="ARBA00022679"/>
    </source>
</evidence>
<dbReference type="InterPro" id="IPR004045">
    <property type="entry name" value="Glutathione_S-Trfase_N"/>
</dbReference>
<protein>
    <recommendedName>
        <fullName evidence="5">glutathione transferase</fullName>
        <ecNumber evidence="5">2.5.1.18</ecNumber>
    </recommendedName>
    <alternativeName>
        <fullName evidence="7">GST class-pi</fullName>
    </alternativeName>
</protein>
<dbReference type="InterPro" id="IPR010987">
    <property type="entry name" value="Glutathione-S-Trfase_C-like"/>
</dbReference>
<comment type="function">
    <text evidence="1">Conjugation of reduced glutathione to a wide number of exogenous and endogenous hydrophobic electrophiles.</text>
</comment>
<evidence type="ECO:0000256" key="7">
    <source>
        <dbReference type="ARBA" id="ARBA00032759"/>
    </source>
</evidence>
<reference evidence="9" key="1">
    <citation type="submission" date="2020-11" db="EMBL/GenBank/DDBJ databases">
        <authorList>
            <person name="Tran Van P."/>
        </authorList>
    </citation>
    <scope>NUCLEOTIDE SEQUENCE</scope>
</reference>
<dbReference type="Pfam" id="PF14497">
    <property type="entry name" value="GST_C_3"/>
    <property type="match status" value="1"/>
</dbReference>
<dbReference type="GO" id="GO:0004364">
    <property type="term" value="F:glutathione transferase activity"/>
    <property type="evidence" value="ECO:0007669"/>
    <property type="project" value="UniProtKB-EC"/>
</dbReference>